<proteinExistence type="inferred from homology"/>
<dbReference type="PANTHER" id="PTHR47549:SF1">
    <property type="entry name" value="GOLGI APPARATUS MEMBRANE PROTEIN TVP38"/>
    <property type="match status" value="1"/>
</dbReference>
<dbReference type="AlphaFoldDB" id="A0A8E2DIX3"/>
<evidence type="ECO:0000256" key="2">
    <source>
        <dbReference type="ARBA" id="ARBA00004653"/>
    </source>
</evidence>
<dbReference type="Pfam" id="PF09335">
    <property type="entry name" value="VTT_dom"/>
    <property type="match status" value="1"/>
</dbReference>
<protein>
    <recommendedName>
        <fullName evidence="4">Golgi apparatus membrane protein TVP38</fullName>
    </recommendedName>
    <alternativeName>
        <fullName evidence="5">Golgi apparatus membrane protein tvp38</fullName>
    </alternativeName>
</protein>
<dbReference type="InterPro" id="IPR051076">
    <property type="entry name" value="Golgi_membrane_TVP38/TMEM64"/>
</dbReference>
<evidence type="ECO:0000256" key="5">
    <source>
        <dbReference type="ARBA" id="ARBA00020673"/>
    </source>
</evidence>
<dbReference type="GO" id="GO:0016192">
    <property type="term" value="P:vesicle-mediated transport"/>
    <property type="evidence" value="ECO:0007669"/>
    <property type="project" value="TreeGrafter"/>
</dbReference>
<dbReference type="PANTHER" id="PTHR47549">
    <property type="entry name" value="GOLGI APPARATUS MEMBRANE PROTEIN TVP38-RELATED"/>
    <property type="match status" value="1"/>
</dbReference>
<feature type="transmembrane region" description="Helical" evidence="10">
    <location>
        <begin position="35"/>
        <end position="54"/>
    </location>
</feature>
<evidence type="ECO:0000256" key="10">
    <source>
        <dbReference type="SAM" id="Phobius"/>
    </source>
</evidence>
<evidence type="ECO:0000256" key="9">
    <source>
        <dbReference type="ARBA" id="ARBA00023136"/>
    </source>
</evidence>
<evidence type="ECO:0000256" key="6">
    <source>
        <dbReference type="ARBA" id="ARBA00022692"/>
    </source>
</evidence>
<dbReference type="GO" id="GO:0000139">
    <property type="term" value="C:Golgi membrane"/>
    <property type="evidence" value="ECO:0007669"/>
    <property type="project" value="UniProtKB-SubCell"/>
</dbReference>
<keyword evidence="9 10" id="KW-0472">Membrane</keyword>
<comment type="subcellular location">
    <subcellularLocation>
        <location evidence="2">Golgi apparatus membrane</location>
        <topology evidence="2">Multi-pass membrane protein</topology>
    </subcellularLocation>
</comment>
<sequence length="299" mass="33114">MAAQDSRLMHLISAAKHHIASAPQRYRKLSTRMKLFIWATACLYLTLATTLILIGPDRIGQTFYNIAQKISHKPFGWAVLLSALVLVSIPPCIGHTTTVTLCGYAYGMNGFWLAAAGTQLGSAVSFVLLRTLFSRRIRMWTSTNDKWQALETVVAAKGLPLMMLIRASPFPPWVYSNALFASIEVVSLWQFLVATFVVFPKAVLFVFIGSRLALLSDGERRKNMDTPTKIVNIVITCSGFLLALTSSWVIYRAMKAEIRRLQDLPPEVDELAAEAIEDAEEGAPLLRGFSNDRSMTADA</sequence>
<dbReference type="GO" id="GO:0000022">
    <property type="term" value="P:mitotic spindle elongation"/>
    <property type="evidence" value="ECO:0007669"/>
    <property type="project" value="TreeGrafter"/>
</dbReference>
<evidence type="ECO:0000313" key="13">
    <source>
        <dbReference type="Proteomes" id="UP000250043"/>
    </source>
</evidence>
<keyword evidence="7 10" id="KW-1133">Transmembrane helix</keyword>
<keyword evidence="13" id="KW-1185">Reference proteome</keyword>
<accession>A0A8E2DIX3</accession>
<feature type="transmembrane region" description="Helical" evidence="10">
    <location>
        <begin position="110"/>
        <end position="129"/>
    </location>
</feature>
<feature type="transmembrane region" description="Helical" evidence="10">
    <location>
        <begin position="230"/>
        <end position="251"/>
    </location>
</feature>
<evidence type="ECO:0000256" key="4">
    <source>
        <dbReference type="ARBA" id="ARBA00013533"/>
    </source>
</evidence>
<dbReference type="EMBL" id="KV722711">
    <property type="protein sequence ID" value="OCH84178.1"/>
    <property type="molecule type" value="Genomic_DNA"/>
</dbReference>
<evidence type="ECO:0000256" key="7">
    <source>
        <dbReference type="ARBA" id="ARBA00022989"/>
    </source>
</evidence>
<feature type="transmembrane region" description="Helical" evidence="10">
    <location>
        <begin position="149"/>
        <end position="168"/>
    </location>
</feature>
<evidence type="ECO:0000256" key="3">
    <source>
        <dbReference type="ARBA" id="ARBA00008640"/>
    </source>
</evidence>
<comment type="similarity">
    <text evidence="3">Belongs to the TVP38/TMEM64 family.</text>
</comment>
<dbReference type="InterPro" id="IPR032816">
    <property type="entry name" value="VTT_dom"/>
</dbReference>
<organism evidence="12 13">
    <name type="scientific">Obba rivulosa</name>
    <dbReference type="NCBI Taxonomy" id="1052685"/>
    <lineage>
        <taxon>Eukaryota</taxon>
        <taxon>Fungi</taxon>
        <taxon>Dikarya</taxon>
        <taxon>Basidiomycota</taxon>
        <taxon>Agaricomycotina</taxon>
        <taxon>Agaricomycetes</taxon>
        <taxon>Polyporales</taxon>
        <taxon>Gelatoporiaceae</taxon>
        <taxon>Obba</taxon>
    </lineage>
</organism>
<evidence type="ECO:0000313" key="12">
    <source>
        <dbReference type="EMBL" id="OCH84178.1"/>
    </source>
</evidence>
<gene>
    <name evidence="12" type="ORF">OBBRIDRAFT_799309</name>
</gene>
<dbReference type="OrthoDB" id="166803at2759"/>
<evidence type="ECO:0000259" key="11">
    <source>
        <dbReference type="Pfam" id="PF09335"/>
    </source>
</evidence>
<comment type="function">
    <text evidence="1">Golgi membrane protein involved in vesicular trafficking and spindle migration.</text>
</comment>
<feature type="transmembrane region" description="Helical" evidence="10">
    <location>
        <begin position="188"/>
        <end position="209"/>
    </location>
</feature>
<evidence type="ECO:0000256" key="8">
    <source>
        <dbReference type="ARBA" id="ARBA00023034"/>
    </source>
</evidence>
<feature type="domain" description="VTT" evidence="11">
    <location>
        <begin position="95"/>
        <end position="210"/>
    </location>
</feature>
<name>A0A8E2DIX3_9APHY</name>
<keyword evidence="6 10" id="KW-0812">Transmembrane</keyword>
<evidence type="ECO:0000256" key="1">
    <source>
        <dbReference type="ARBA" id="ARBA00002978"/>
    </source>
</evidence>
<dbReference type="Proteomes" id="UP000250043">
    <property type="component" value="Unassembled WGS sequence"/>
</dbReference>
<feature type="transmembrane region" description="Helical" evidence="10">
    <location>
        <begin position="75"/>
        <end position="98"/>
    </location>
</feature>
<reference evidence="12 13" key="1">
    <citation type="submission" date="2016-07" db="EMBL/GenBank/DDBJ databases">
        <title>Draft genome of the white-rot fungus Obba rivulosa 3A-2.</title>
        <authorList>
            <consortium name="DOE Joint Genome Institute"/>
            <person name="Miettinen O."/>
            <person name="Riley R."/>
            <person name="Acob R."/>
            <person name="Barry K."/>
            <person name="Cullen D."/>
            <person name="De Vries R."/>
            <person name="Hainaut M."/>
            <person name="Hatakka A."/>
            <person name="Henrissat B."/>
            <person name="Hilden K."/>
            <person name="Kuo R."/>
            <person name="Labutti K."/>
            <person name="Lipzen A."/>
            <person name="Makela M.R."/>
            <person name="Sandor L."/>
            <person name="Spatafora J.W."/>
            <person name="Grigoriev I.V."/>
            <person name="Hibbett D.S."/>
        </authorList>
    </citation>
    <scope>NUCLEOTIDE SEQUENCE [LARGE SCALE GENOMIC DNA]</scope>
    <source>
        <strain evidence="12 13">3A-2</strain>
    </source>
</reference>
<keyword evidence="8" id="KW-0333">Golgi apparatus</keyword>